<dbReference type="GeneID" id="89921459"/>
<dbReference type="PANTHER" id="PTHR47425:SF3">
    <property type="entry name" value="ZN(II)2CYS6 TRANSCRIPTION FACTOR (EUROFUNG)"/>
    <property type="match status" value="1"/>
</dbReference>
<sequence>MDEAAVKRKRKRSAIACIACHDRKVRCNAASQGLPCSNCVEDGVSCDIYRRETHIPKRRRSSVVEGQPLSPSSSSATHSTVAALRTPTNDSAPEIIPNDVRFTTVTDGKPQRPDVERSSRSPSPFQTDVVTTSKHNIRPFFTGESQGLEFLFDVCSPDRPLKGHHYTTPAATYRAKRTVRKHARPAPPLPPLVIQRELTRSFFLWVWPLLPVVDAKEFLTAFQSDSQSISPLLLWSVFFAGASFIDAEVLKAQHMPHRKILKEQYYAYAKDIFDKQEEPEKTVLIQSALLLASSWYIELEDRDGMHHWIGIALGLAFSIGLHRTNNFGTISPCPFSRSLRRLWNCLWWCILYREIWSAAGFGRPLRLNSEDCDAPFPSPEEVYGDELHELPEELQSYLPGDLSNLSQLWLNFLELSLLLERVLKRHYRPRSVLSSPAQLEEQESTMLACRDRMLTFTNSACPVLAVHAAHLRTYVSYALIALYRPYLSKQLEKSRRFTSTFYADIAAKAKAAAAVTTTALNELITHDAIVMGSSMLITSMMAAMQIYVYDIRQSTGAARSYAYHQLELYMLVLTHLGKTYWTADFQHNLFNEALKALSGAPSTIRDGAEGMQEHHARYDTAEAEGANAEMDAPSGMMGHHGTFDEFLLSFNPFMGVAIPPNDLSGVDLDFNSPGSLMLDGMHQGMT</sequence>
<dbReference type="Pfam" id="PF04082">
    <property type="entry name" value="Fungal_trans"/>
    <property type="match status" value="1"/>
</dbReference>
<keyword evidence="1" id="KW-0479">Metal-binding</keyword>
<dbReference type="SMART" id="SM00066">
    <property type="entry name" value="GAL4"/>
    <property type="match status" value="1"/>
</dbReference>
<evidence type="ECO:0000313" key="6">
    <source>
        <dbReference type="Proteomes" id="UP001337655"/>
    </source>
</evidence>
<dbReference type="CDD" id="cd12148">
    <property type="entry name" value="fungal_TF_MHR"/>
    <property type="match status" value="1"/>
</dbReference>
<dbReference type="PANTHER" id="PTHR47425">
    <property type="entry name" value="FARB-RELATED"/>
    <property type="match status" value="1"/>
</dbReference>
<keyword evidence="6" id="KW-1185">Reference proteome</keyword>
<dbReference type="InterPro" id="IPR007219">
    <property type="entry name" value="XnlR_reg_dom"/>
</dbReference>
<gene>
    <name evidence="5" type="ORF">LTR77_000107</name>
</gene>
<dbReference type="SMART" id="SM00906">
    <property type="entry name" value="Fungal_trans"/>
    <property type="match status" value="1"/>
</dbReference>
<evidence type="ECO:0000256" key="2">
    <source>
        <dbReference type="ARBA" id="ARBA00023242"/>
    </source>
</evidence>
<dbReference type="CDD" id="cd00067">
    <property type="entry name" value="GAL4"/>
    <property type="match status" value="1"/>
</dbReference>
<dbReference type="GO" id="GO:0003677">
    <property type="term" value="F:DNA binding"/>
    <property type="evidence" value="ECO:0007669"/>
    <property type="project" value="InterPro"/>
</dbReference>
<dbReference type="InterPro" id="IPR036864">
    <property type="entry name" value="Zn2-C6_fun-type_DNA-bd_sf"/>
</dbReference>
<dbReference type="SUPFAM" id="SSF57701">
    <property type="entry name" value="Zn2/Cys6 DNA-binding domain"/>
    <property type="match status" value="1"/>
</dbReference>
<feature type="region of interest" description="Disordered" evidence="3">
    <location>
        <begin position="57"/>
        <end position="129"/>
    </location>
</feature>
<evidence type="ECO:0000256" key="1">
    <source>
        <dbReference type="ARBA" id="ARBA00022723"/>
    </source>
</evidence>
<dbReference type="GO" id="GO:0000981">
    <property type="term" value="F:DNA-binding transcription factor activity, RNA polymerase II-specific"/>
    <property type="evidence" value="ECO:0007669"/>
    <property type="project" value="InterPro"/>
</dbReference>
<evidence type="ECO:0000313" key="5">
    <source>
        <dbReference type="EMBL" id="KAK5174971.1"/>
    </source>
</evidence>
<protein>
    <recommendedName>
        <fullName evidence="4">Zn(2)-C6 fungal-type domain-containing protein</fullName>
    </recommendedName>
</protein>
<dbReference type="PROSITE" id="PS00463">
    <property type="entry name" value="ZN2_CY6_FUNGAL_1"/>
    <property type="match status" value="1"/>
</dbReference>
<comment type="caution">
    <text evidence="5">The sequence shown here is derived from an EMBL/GenBank/DDBJ whole genome shotgun (WGS) entry which is preliminary data.</text>
</comment>
<dbReference type="PROSITE" id="PS50048">
    <property type="entry name" value="ZN2_CY6_FUNGAL_2"/>
    <property type="match status" value="1"/>
</dbReference>
<keyword evidence="2" id="KW-0539">Nucleus</keyword>
<feature type="compositionally biased region" description="Low complexity" evidence="3">
    <location>
        <begin position="68"/>
        <end position="84"/>
    </location>
</feature>
<dbReference type="InterPro" id="IPR001138">
    <property type="entry name" value="Zn2Cys6_DnaBD"/>
</dbReference>
<dbReference type="InterPro" id="IPR052761">
    <property type="entry name" value="Fungal_Detox/Toxin_TFs"/>
</dbReference>
<feature type="domain" description="Zn(2)-C6 fungal-type" evidence="4">
    <location>
        <begin position="16"/>
        <end position="48"/>
    </location>
</feature>
<accession>A0AAV9PLU8</accession>
<dbReference type="AlphaFoldDB" id="A0AAV9PLU8"/>
<feature type="compositionally biased region" description="Polar residues" evidence="3">
    <location>
        <begin position="120"/>
        <end position="129"/>
    </location>
</feature>
<dbReference type="GO" id="GO:0006351">
    <property type="term" value="P:DNA-templated transcription"/>
    <property type="evidence" value="ECO:0007669"/>
    <property type="project" value="InterPro"/>
</dbReference>
<dbReference type="RefSeq" id="XP_064663609.1">
    <property type="nucleotide sequence ID" value="XM_064797375.1"/>
</dbReference>
<proteinExistence type="predicted"/>
<feature type="compositionally biased region" description="Basic and acidic residues" evidence="3">
    <location>
        <begin position="109"/>
        <end position="119"/>
    </location>
</feature>
<reference evidence="5 6" key="1">
    <citation type="submission" date="2023-08" db="EMBL/GenBank/DDBJ databases">
        <title>Black Yeasts Isolated from many extreme environments.</title>
        <authorList>
            <person name="Coleine C."/>
            <person name="Stajich J.E."/>
            <person name="Selbmann L."/>
        </authorList>
    </citation>
    <scope>NUCLEOTIDE SEQUENCE [LARGE SCALE GENOMIC DNA]</scope>
    <source>
        <strain evidence="5 6">CCFEE 5935</strain>
    </source>
</reference>
<evidence type="ECO:0000256" key="3">
    <source>
        <dbReference type="SAM" id="MobiDB-lite"/>
    </source>
</evidence>
<dbReference type="Proteomes" id="UP001337655">
    <property type="component" value="Unassembled WGS sequence"/>
</dbReference>
<name>A0AAV9PLU8_9PEZI</name>
<dbReference type="Pfam" id="PF00172">
    <property type="entry name" value="Zn_clus"/>
    <property type="match status" value="1"/>
</dbReference>
<dbReference type="EMBL" id="JAVRRT010000001">
    <property type="protein sequence ID" value="KAK5174971.1"/>
    <property type="molecule type" value="Genomic_DNA"/>
</dbReference>
<organism evidence="5 6">
    <name type="scientific">Saxophila tyrrhenica</name>
    <dbReference type="NCBI Taxonomy" id="1690608"/>
    <lineage>
        <taxon>Eukaryota</taxon>
        <taxon>Fungi</taxon>
        <taxon>Dikarya</taxon>
        <taxon>Ascomycota</taxon>
        <taxon>Pezizomycotina</taxon>
        <taxon>Dothideomycetes</taxon>
        <taxon>Dothideomycetidae</taxon>
        <taxon>Mycosphaerellales</taxon>
        <taxon>Extremaceae</taxon>
        <taxon>Saxophila</taxon>
    </lineage>
</organism>
<dbReference type="Gene3D" id="4.10.240.10">
    <property type="entry name" value="Zn(2)-C6 fungal-type DNA-binding domain"/>
    <property type="match status" value="1"/>
</dbReference>
<dbReference type="GO" id="GO:0008270">
    <property type="term" value="F:zinc ion binding"/>
    <property type="evidence" value="ECO:0007669"/>
    <property type="project" value="InterPro"/>
</dbReference>
<evidence type="ECO:0000259" key="4">
    <source>
        <dbReference type="PROSITE" id="PS50048"/>
    </source>
</evidence>